<dbReference type="Proteomes" id="UP000316096">
    <property type="component" value="Unassembled WGS sequence"/>
</dbReference>
<dbReference type="GO" id="GO:0003677">
    <property type="term" value="F:DNA binding"/>
    <property type="evidence" value="ECO:0007669"/>
    <property type="project" value="InterPro"/>
</dbReference>
<name>A0A543CLQ2_9ACTN</name>
<protein>
    <submittedName>
        <fullName evidence="2">UTRA domain-containing protein</fullName>
    </submittedName>
</protein>
<feature type="domain" description="UbiC transcription regulator-associated" evidence="1">
    <location>
        <begin position="18"/>
        <end position="160"/>
    </location>
</feature>
<dbReference type="InterPro" id="IPR028978">
    <property type="entry name" value="Chorismate_lyase_/UTRA_dom_sf"/>
</dbReference>
<dbReference type="PANTHER" id="PTHR44846:SF17">
    <property type="entry name" value="GNTR-FAMILY TRANSCRIPTIONAL REGULATOR"/>
    <property type="match status" value="1"/>
</dbReference>
<evidence type="ECO:0000259" key="1">
    <source>
        <dbReference type="SMART" id="SM00866"/>
    </source>
</evidence>
<evidence type="ECO:0000313" key="2">
    <source>
        <dbReference type="EMBL" id="TQL97890.1"/>
    </source>
</evidence>
<reference evidence="2 3" key="1">
    <citation type="submission" date="2019-06" db="EMBL/GenBank/DDBJ databases">
        <title>Sequencing the genomes of 1000 actinobacteria strains.</title>
        <authorList>
            <person name="Klenk H.-P."/>
        </authorList>
    </citation>
    <scope>NUCLEOTIDE SEQUENCE [LARGE SCALE GENOMIC DNA]</scope>
    <source>
        <strain evidence="2 3">DSM 102200</strain>
    </source>
</reference>
<dbReference type="PANTHER" id="PTHR44846">
    <property type="entry name" value="MANNOSYL-D-GLYCERATE TRANSPORT/METABOLISM SYSTEM REPRESSOR MNGR-RELATED"/>
    <property type="match status" value="1"/>
</dbReference>
<comment type="caution">
    <text evidence="2">The sequence shown here is derived from an EMBL/GenBank/DDBJ whole genome shotgun (WGS) entry which is preliminary data.</text>
</comment>
<dbReference type="SUPFAM" id="SSF64288">
    <property type="entry name" value="Chorismate lyase-like"/>
    <property type="match status" value="1"/>
</dbReference>
<dbReference type="GO" id="GO:0045892">
    <property type="term" value="P:negative regulation of DNA-templated transcription"/>
    <property type="evidence" value="ECO:0007669"/>
    <property type="project" value="TreeGrafter"/>
</dbReference>
<dbReference type="Pfam" id="PF07702">
    <property type="entry name" value="UTRA"/>
    <property type="match status" value="1"/>
</dbReference>
<dbReference type="RefSeq" id="WP_185792264.1">
    <property type="nucleotide sequence ID" value="NZ_VFOZ01000001.1"/>
</dbReference>
<organism evidence="2 3">
    <name type="scientific">Actinoallomurus bryophytorum</name>
    <dbReference type="NCBI Taxonomy" id="1490222"/>
    <lineage>
        <taxon>Bacteria</taxon>
        <taxon>Bacillati</taxon>
        <taxon>Actinomycetota</taxon>
        <taxon>Actinomycetes</taxon>
        <taxon>Streptosporangiales</taxon>
        <taxon>Thermomonosporaceae</taxon>
        <taxon>Actinoallomurus</taxon>
    </lineage>
</organism>
<dbReference type="SMART" id="SM00866">
    <property type="entry name" value="UTRA"/>
    <property type="match status" value="1"/>
</dbReference>
<evidence type="ECO:0000313" key="3">
    <source>
        <dbReference type="Proteomes" id="UP000316096"/>
    </source>
</evidence>
<sequence>MPDAPAGRPRPIRLLLNRAETEDPGEVTVVEQRPARAVVAGLLSVSEGAALVLRQRVVVEDGAPAAFLSMWLDPQLAMATGIDHVEPLTSSVRRLIESATGRHLGSVTEHLTSRRPTSAEYKALGLGRNTPVLGLLAAVTDTEGIPVLVVDVALPGDLHEVIDTYAL</sequence>
<accession>A0A543CLQ2</accession>
<keyword evidence="3" id="KW-1185">Reference proteome</keyword>
<dbReference type="InterPro" id="IPR011663">
    <property type="entry name" value="UTRA"/>
</dbReference>
<proteinExistence type="predicted"/>
<gene>
    <name evidence="2" type="ORF">FB559_3500</name>
</gene>
<dbReference type="Gene3D" id="3.40.1410.10">
    <property type="entry name" value="Chorismate lyase-like"/>
    <property type="match status" value="1"/>
</dbReference>
<dbReference type="AlphaFoldDB" id="A0A543CLQ2"/>
<dbReference type="EMBL" id="VFOZ01000001">
    <property type="protein sequence ID" value="TQL97890.1"/>
    <property type="molecule type" value="Genomic_DNA"/>
</dbReference>
<dbReference type="InterPro" id="IPR050679">
    <property type="entry name" value="Bact_HTH_transcr_reg"/>
</dbReference>